<proteinExistence type="inferred from homology"/>
<evidence type="ECO:0000256" key="4">
    <source>
        <dbReference type="ARBA" id="ARBA00023163"/>
    </source>
</evidence>
<dbReference type="Proteomes" id="UP000094849">
    <property type="component" value="Unassembled WGS sequence"/>
</dbReference>
<keyword evidence="2" id="KW-0805">Transcription regulation</keyword>
<evidence type="ECO:0000256" key="1">
    <source>
        <dbReference type="ARBA" id="ARBA00011046"/>
    </source>
</evidence>
<dbReference type="SUPFAM" id="SSF46785">
    <property type="entry name" value="Winged helix' DNA-binding domain"/>
    <property type="match status" value="1"/>
</dbReference>
<keyword evidence="6" id="KW-1185">Reference proteome</keyword>
<dbReference type="Pfam" id="PF03965">
    <property type="entry name" value="Penicillinase_R"/>
    <property type="match status" value="1"/>
</dbReference>
<dbReference type="EMBL" id="LVJZ01000003">
    <property type="protein sequence ID" value="ODB97975.1"/>
    <property type="molecule type" value="Genomic_DNA"/>
</dbReference>
<dbReference type="GO" id="GO:0045892">
    <property type="term" value="P:negative regulation of DNA-templated transcription"/>
    <property type="evidence" value="ECO:0007669"/>
    <property type="project" value="InterPro"/>
</dbReference>
<dbReference type="RefSeq" id="WP_069005948.1">
    <property type="nucleotide sequence ID" value="NZ_LVJW01000003.1"/>
</dbReference>
<organism evidence="5 6">
    <name type="scientific">Candidatus Thiodiazotropha endoloripes</name>
    <dbReference type="NCBI Taxonomy" id="1818881"/>
    <lineage>
        <taxon>Bacteria</taxon>
        <taxon>Pseudomonadati</taxon>
        <taxon>Pseudomonadota</taxon>
        <taxon>Gammaproteobacteria</taxon>
        <taxon>Chromatiales</taxon>
        <taxon>Sedimenticolaceae</taxon>
        <taxon>Candidatus Thiodiazotropha</taxon>
    </lineage>
</organism>
<comment type="similarity">
    <text evidence="1">Belongs to the BlaI transcriptional regulatory family.</text>
</comment>
<keyword evidence="3" id="KW-0238">DNA-binding</keyword>
<protein>
    <recommendedName>
        <fullName evidence="7">Penicillinase repressor</fullName>
    </recommendedName>
</protein>
<dbReference type="Gene3D" id="1.10.10.10">
    <property type="entry name" value="Winged helix-like DNA-binding domain superfamily/Winged helix DNA-binding domain"/>
    <property type="match status" value="1"/>
</dbReference>
<dbReference type="STRING" id="1818881.A3196_15135"/>
<evidence type="ECO:0000256" key="2">
    <source>
        <dbReference type="ARBA" id="ARBA00023015"/>
    </source>
</evidence>
<dbReference type="InterPro" id="IPR005650">
    <property type="entry name" value="BlaI_family"/>
</dbReference>
<evidence type="ECO:0000313" key="6">
    <source>
        <dbReference type="Proteomes" id="UP000094849"/>
    </source>
</evidence>
<dbReference type="InterPro" id="IPR036390">
    <property type="entry name" value="WH_DNA-bd_sf"/>
</dbReference>
<gene>
    <name evidence="5" type="ORF">A3196_15135</name>
</gene>
<keyword evidence="4" id="KW-0804">Transcription</keyword>
<comment type="caution">
    <text evidence="5">The sequence shown here is derived from an EMBL/GenBank/DDBJ whole genome shotgun (WGS) entry which is preliminary data.</text>
</comment>
<reference evidence="5 6" key="1">
    <citation type="submission" date="2016-03" db="EMBL/GenBank/DDBJ databases">
        <title>Chemosynthetic sulphur-oxidizing symbionts of marine invertebrate animals are capable of nitrogen fixation.</title>
        <authorList>
            <person name="Petersen J.M."/>
            <person name="Kemper A."/>
            <person name="Gruber-Vodicka H."/>
            <person name="Cardini U."/>
            <person name="Geest Mvander."/>
            <person name="Kleiner M."/>
            <person name="Bulgheresi S."/>
            <person name="Fussmann M."/>
            <person name="Herbold C."/>
            <person name="Seah B.K.B."/>
            <person name="Antony C.Paul."/>
            <person name="Liu D."/>
            <person name="Belitz A."/>
            <person name="Weber M."/>
        </authorList>
    </citation>
    <scope>NUCLEOTIDE SEQUENCE [LARGE SCALE GENOMIC DNA]</scope>
    <source>
        <strain evidence="5">G_D</strain>
    </source>
</reference>
<evidence type="ECO:0008006" key="7">
    <source>
        <dbReference type="Google" id="ProtNLM"/>
    </source>
</evidence>
<sequence>MTTELSRFLDGCRKRQPSPVLGGRELEVMKIVWREGALSAQHVLQSISDSTLSLSTMQSTLERLHRKSLLHRQKSGRRYIYRAAVSRSVFISQLMMDIAETIGDGEMAPMVSGFVNYIDYELPESLTEEVREIIGRLPKESDD</sequence>
<accession>A0A1E2UTX3</accession>
<evidence type="ECO:0000313" key="5">
    <source>
        <dbReference type="EMBL" id="ODB97975.1"/>
    </source>
</evidence>
<name>A0A1E2UTX3_9GAMM</name>
<dbReference type="OrthoDB" id="2989615at2"/>
<dbReference type="AlphaFoldDB" id="A0A1E2UTX3"/>
<dbReference type="GO" id="GO:0003677">
    <property type="term" value="F:DNA binding"/>
    <property type="evidence" value="ECO:0007669"/>
    <property type="project" value="UniProtKB-KW"/>
</dbReference>
<dbReference type="InterPro" id="IPR036388">
    <property type="entry name" value="WH-like_DNA-bd_sf"/>
</dbReference>
<evidence type="ECO:0000256" key="3">
    <source>
        <dbReference type="ARBA" id="ARBA00023125"/>
    </source>
</evidence>